<dbReference type="EMBL" id="VIWY01000005">
    <property type="protein sequence ID" value="TWG12956.1"/>
    <property type="molecule type" value="Genomic_DNA"/>
</dbReference>
<evidence type="ECO:0000313" key="1">
    <source>
        <dbReference type="EMBL" id="TWG12956.1"/>
    </source>
</evidence>
<gene>
    <name evidence="1" type="ORF">FHX34_105824</name>
</gene>
<keyword evidence="2" id="KW-1185">Reference proteome</keyword>
<dbReference type="RefSeq" id="WP_203723848.1">
    <property type="nucleotide sequence ID" value="NZ_BOMX01000167.1"/>
</dbReference>
<sequence>MRNPHARLLLLLPALGDQDTPADAVDVVADALLWAAVPPVEARRLAGQMLDRPMFGAARWVMPAPETVEGGDEVFDGILVCDADRSPRCGIRLARGITREQNDTLARALGTWRP</sequence>
<name>A0A561VMV5_ACTTI</name>
<accession>A0A561VMV5</accession>
<reference evidence="1 2" key="1">
    <citation type="submission" date="2019-06" db="EMBL/GenBank/DDBJ databases">
        <title>Sequencing the genomes of 1000 actinobacteria strains.</title>
        <authorList>
            <person name="Klenk H.-P."/>
        </authorList>
    </citation>
    <scope>NUCLEOTIDE SEQUENCE [LARGE SCALE GENOMIC DNA]</scope>
    <source>
        <strain evidence="1 2">DSM 43866</strain>
    </source>
</reference>
<dbReference type="Proteomes" id="UP000320239">
    <property type="component" value="Unassembled WGS sequence"/>
</dbReference>
<organism evidence="1 2">
    <name type="scientific">Actinoplanes teichomyceticus</name>
    <dbReference type="NCBI Taxonomy" id="1867"/>
    <lineage>
        <taxon>Bacteria</taxon>
        <taxon>Bacillati</taxon>
        <taxon>Actinomycetota</taxon>
        <taxon>Actinomycetes</taxon>
        <taxon>Micromonosporales</taxon>
        <taxon>Micromonosporaceae</taxon>
        <taxon>Actinoplanes</taxon>
    </lineage>
</organism>
<proteinExistence type="predicted"/>
<comment type="caution">
    <text evidence="1">The sequence shown here is derived from an EMBL/GenBank/DDBJ whole genome shotgun (WGS) entry which is preliminary data.</text>
</comment>
<dbReference type="AlphaFoldDB" id="A0A561VMV5"/>
<protein>
    <submittedName>
        <fullName evidence="1">Uncharacterized protein</fullName>
    </submittedName>
</protein>
<evidence type="ECO:0000313" key="2">
    <source>
        <dbReference type="Proteomes" id="UP000320239"/>
    </source>
</evidence>